<dbReference type="GO" id="GO:0005737">
    <property type="term" value="C:cytoplasm"/>
    <property type="evidence" value="ECO:0007669"/>
    <property type="project" value="UniProtKB-SubCell"/>
</dbReference>
<keyword evidence="12" id="KW-0539">Nucleus</keyword>
<evidence type="ECO:0000256" key="9">
    <source>
        <dbReference type="ARBA" id="ARBA00022843"/>
    </source>
</evidence>
<evidence type="ECO:0000256" key="4">
    <source>
        <dbReference type="ARBA" id="ARBA00022499"/>
    </source>
</evidence>
<dbReference type="Gene3D" id="2.170.270.10">
    <property type="entry name" value="SET domain"/>
    <property type="match status" value="1"/>
</dbReference>
<feature type="domain" description="SET" evidence="16">
    <location>
        <begin position="839"/>
        <end position="950"/>
    </location>
</feature>
<sequence>MVVAAQGLLAVEAQGYWLWRRRGYWLWRRRGYWLWRRRGYWLWRRRGYWLWRRRGYWLWRRRGYWLWRRRVTGSGGAGVTGSGGAGVTGSGGAGVTGSGGAGVTGSGGAGVTGSGGAGVTGSGGAGVTGSGGAGVTGSGGAGVTGSGGAGVTGSGGAGVTGSGGAGVTGSGGAGVTGSGGAGVTGCGGAGVTGCGGAEVTGSGGAGVTGCGGAGVTGCGGAEVTGCGGAGVTGCGGAGVTGCGGAGVTGCGGAGVTGCGGAGVTGCGGAEVTGSGGAGVTGSGGAGVTGCGGAEVTGCGGAGVTGSGGAGVTGSGGAEVTGSGGAGVTGSGGAGVTGSGGAGVTGCGGAGVTGCGGAGVTGCGGAEVTGCGGAGVTGCGGAGVTGSGGAGVTGCGGAGVTGCGGAEVTGSGGAGVTGSGGAGVTGSGGAGVTGSGGAGVTGSGGAGVTGCGGAEVTGCGGAGVTGSGGAGVTGCGGAEVTGSGGAGVTGSGGAGVTGSGGAGVTGSGGAGVTGSGGAGVTGCGGAEVTGCGGAGVTGSGGAGVTGCGGAEVTGCGGAGVTGCGGAGVTGSGGAGVTGCGGAEVTGSGGAGVTGCGGAEVTGSGGAGVTGCGGAEVTGCGGAGVTGCGGAGVTGSGGAGVTGCGGAEVTVGAGAAGSRRAAPPCPVPGARAAAAGSAVISCAARGRWRSQLAAGRRGGGEGPEPPRDPRTPRHAPRSARPPPGERRMSDSSKECRVAYSPSLGDIVRVKREVGSPVEEQSYSKICSVGTNARCKDLDHKRVKEKREAALSMSLQQVDFWFCESCQEYFVDACPSHGSPIFIPDTQVPMGLADRASMTAPRGIEVVKDSSGESEVRCINEVIPKGRIFGPYEGQISTQDKSSGFFSWLIVDNDNRYKSIDGTDESTSNWMRYVVISREEREQNLKAFQHSEKIYFRTCRDIQPGEKLRVWYSADYMKRLHSMSQETINRNLTRGEKKVFVEKNDKLLDSQDDMKCPFPLTSFKQGKSLYKRSYEEGDAHPQTKKKKIDLIFKDVLEASLESAKMEEYPLMSSSPLVVKRPSKYHCEDHHGERCRGNKQCSPTRNQTKGQLEWKVPHPSALGLERDASLPDDDGENHLSIKAESPAESSTVGDLEEIPSTSFCPNCIRLKKKIRELQAELEILRSGRVPETPPLPPHITEVPELSDTSVPESMAIAPTMMEDDDQEVDSADESVSNEMMAATDEPSKMSAAAGRRIRRFKQEWLKKFWFLRYSSTLNEMWCHVCRQYTVQSSRTSAFIIGSKQFKIHTIKLHSQSNLHKKCLQLYKLRMHPEKTEEMCRNMTLLFNTAYHLAMEGRPYYDFRPLAELLRKCELRVVDQYMNEGDCQILIHHIARALREDLIERIRQSPFLSIILDGQSEDLLADTVAVYVQYTSSDGPPVTELLSIQELGLPTTENYLQGIDRAFSALGIRLQDERPTVGLGVDGANITAGLRANMYMTIRKTLPWLLCLPFMVHRPHLEILDAISGKELPCLEELENNLKQLLSFYRYSPRLMSELRLTAATLCEETEFLGDIRAVKWIIGEQNVLNALIKDYLEVVAHLKDISGQTQRADASAIALALLQFLMDYQSIKLIYFLLDVIAILSRLAYVFQGEYLLVSQVDEKVEEAIQEISRLTDSPGEYLQEFEENFRESFNGIALKNLRVAEAKFQSIREKICQKTQLTLVQRFDSRSRLFVKCCQAFDLSAWPRSTEELISYGEEEMLQIYSHLESIPSLLSDLPREASDPRGSLLMEWRELKADYCIKNGFKDLISHICKYKQRFILLNKIVQILKVLPTSTACCEKGRNALQRLRKNNRSRLTLDQLSDLLTIAVNGPPIANFDAKRALDSWFEEKSGNSYSLSAEMLSKMSSLDHKPMLQSVEVGSEYYQDI</sequence>
<feature type="region of interest" description="Disordered" evidence="15">
    <location>
        <begin position="689"/>
        <end position="732"/>
    </location>
</feature>
<dbReference type="GO" id="GO:0008168">
    <property type="term" value="F:methyltransferase activity"/>
    <property type="evidence" value="ECO:0007669"/>
    <property type="project" value="UniProtKB-KW"/>
</dbReference>
<accession>A0A8C5R0K7</accession>
<dbReference type="SUPFAM" id="SSF82199">
    <property type="entry name" value="SET domain"/>
    <property type="match status" value="1"/>
</dbReference>
<dbReference type="Ensembl" id="ENSLLET00000046963.1">
    <property type="protein sequence ID" value="ENSLLEP00000045164.1"/>
    <property type="gene ID" value="ENSLLEG00000028650.1"/>
</dbReference>
<proteinExistence type="predicted"/>
<dbReference type="GeneTree" id="ENSGT00940000159837"/>
<keyword evidence="5" id="KW-0597">Phosphoprotein</keyword>
<evidence type="ECO:0000313" key="17">
    <source>
        <dbReference type="Ensembl" id="ENSLLEP00000045164.1"/>
    </source>
</evidence>
<evidence type="ECO:0000259" key="16">
    <source>
        <dbReference type="PROSITE" id="PS50280"/>
    </source>
</evidence>
<dbReference type="InterPro" id="IPR046341">
    <property type="entry name" value="SET_dom_sf"/>
</dbReference>
<comment type="subcellular location">
    <subcellularLocation>
        <location evidence="2">Cytoplasm</location>
    </subcellularLocation>
    <subcellularLocation>
        <location evidence="1">Nucleus</location>
    </subcellularLocation>
</comment>
<dbReference type="Pfam" id="PF25431">
    <property type="entry name" value="zf-C17orf113"/>
    <property type="match status" value="1"/>
</dbReference>
<dbReference type="Pfam" id="PF21549">
    <property type="entry name" value="PRDM2_PR"/>
    <property type="match status" value="1"/>
</dbReference>
<reference evidence="17" key="2">
    <citation type="submission" date="2025-09" db="UniProtKB">
        <authorList>
            <consortium name="Ensembl"/>
        </authorList>
    </citation>
    <scope>IDENTIFICATION</scope>
</reference>
<evidence type="ECO:0000256" key="10">
    <source>
        <dbReference type="ARBA" id="ARBA00023015"/>
    </source>
</evidence>
<dbReference type="OrthoDB" id="9930943at2759"/>
<evidence type="ECO:0000256" key="3">
    <source>
        <dbReference type="ARBA" id="ARBA00022490"/>
    </source>
</evidence>
<organism evidence="17 18">
    <name type="scientific">Leptobrachium leishanense</name>
    <name type="common">Leishan spiny toad</name>
    <dbReference type="NCBI Taxonomy" id="445787"/>
    <lineage>
        <taxon>Eukaryota</taxon>
        <taxon>Metazoa</taxon>
        <taxon>Chordata</taxon>
        <taxon>Craniata</taxon>
        <taxon>Vertebrata</taxon>
        <taxon>Euteleostomi</taxon>
        <taxon>Amphibia</taxon>
        <taxon>Batrachia</taxon>
        <taxon>Anura</taxon>
        <taxon>Pelobatoidea</taxon>
        <taxon>Megophryidae</taxon>
        <taxon>Leptobrachium</taxon>
    </lineage>
</organism>
<evidence type="ECO:0000256" key="15">
    <source>
        <dbReference type="SAM" id="MobiDB-lite"/>
    </source>
</evidence>
<dbReference type="PANTHER" id="PTHR46880:SF11">
    <property type="entry name" value="PR_SET DOMAIN 11"/>
    <property type="match status" value="1"/>
</dbReference>
<name>A0A8C5R0K7_9ANUR</name>
<protein>
    <recommendedName>
        <fullName evidence="14">PR domain-containing protein 11</fullName>
    </recommendedName>
</protein>
<feature type="compositionally biased region" description="Polar residues" evidence="15">
    <location>
        <begin position="1075"/>
        <end position="1086"/>
    </location>
</feature>
<evidence type="ECO:0000256" key="6">
    <source>
        <dbReference type="ARBA" id="ARBA00022603"/>
    </source>
</evidence>
<keyword evidence="3" id="KW-0963">Cytoplasm</keyword>
<feature type="compositionally biased region" description="Basic and acidic residues" evidence="15">
    <location>
        <begin position="721"/>
        <end position="732"/>
    </location>
</feature>
<dbReference type="InterPro" id="IPR044405">
    <property type="entry name" value="PRDM11_PR/SET"/>
</dbReference>
<evidence type="ECO:0000256" key="11">
    <source>
        <dbReference type="ARBA" id="ARBA00023163"/>
    </source>
</evidence>
<keyword evidence="9" id="KW-0832">Ubl conjugation</keyword>
<evidence type="ECO:0000256" key="2">
    <source>
        <dbReference type="ARBA" id="ARBA00004496"/>
    </source>
</evidence>
<dbReference type="InterPro" id="IPR057456">
    <property type="entry name" value="Znf_C17orf113"/>
</dbReference>
<evidence type="ECO:0000256" key="13">
    <source>
        <dbReference type="ARBA" id="ARBA00055438"/>
    </source>
</evidence>
<comment type="function">
    <text evidence="13">May be involved in transcription regulation.</text>
</comment>
<reference evidence="17" key="1">
    <citation type="submission" date="2025-08" db="UniProtKB">
        <authorList>
            <consortium name="Ensembl"/>
        </authorList>
    </citation>
    <scope>IDENTIFICATION</scope>
</reference>
<keyword evidence="7" id="KW-0808">Transferase</keyword>
<keyword evidence="6" id="KW-0489">Methyltransferase</keyword>
<dbReference type="InterPro" id="IPR001214">
    <property type="entry name" value="SET_dom"/>
</dbReference>
<evidence type="ECO:0000256" key="14">
    <source>
        <dbReference type="ARBA" id="ARBA00072511"/>
    </source>
</evidence>
<dbReference type="Proteomes" id="UP000694569">
    <property type="component" value="Unplaced"/>
</dbReference>
<keyword evidence="8" id="KW-0949">S-adenosyl-L-methionine</keyword>
<evidence type="ECO:0000256" key="8">
    <source>
        <dbReference type="ARBA" id="ARBA00022691"/>
    </source>
</evidence>
<keyword evidence="18" id="KW-1185">Reference proteome</keyword>
<keyword evidence="11" id="KW-0804">Transcription</keyword>
<dbReference type="FunFam" id="2.170.270.10:FF:000014">
    <property type="entry name" value="PR domain-containing protein 11"/>
    <property type="match status" value="1"/>
</dbReference>
<feature type="region of interest" description="Disordered" evidence="15">
    <location>
        <begin position="1064"/>
        <end position="1132"/>
    </location>
</feature>
<dbReference type="GO" id="GO:0005634">
    <property type="term" value="C:nucleus"/>
    <property type="evidence" value="ECO:0007669"/>
    <property type="project" value="UniProtKB-SubCell"/>
</dbReference>
<dbReference type="GO" id="GO:0032259">
    <property type="term" value="P:methylation"/>
    <property type="evidence" value="ECO:0007669"/>
    <property type="project" value="UniProtKB-KW"/>
</dbReference>
<evidence type="ECO:0000256" key="7">
    <source>
        <dbReference type="ARBA" id="ARBA00022679"/>
    </source>
</evidence>
<evidence type="ECO:0000256" key="5">
    <source>
        <dbReference type="ARBA" id="ARBA00022553"/>
    </source>
</evidence>
<gene>
    <name evidence="17" type="primary">PRDM11</name>
</gene>
<evidence type="ECO:0000256" key="1">
    <source>
        <dbReference type="ARBA" id="ARBA00004123"/>
    </source>
</evidence>
<keyword evidence="4" id="KW-1017">Isopeptide bond</keyword>
<evidence type="ECO:0000313" key="18">
    <source>
        <dbReference type="Proteomes" id="UP000694569"/>
    </source>
</evidence>
<keyword evidence="10" id="KW-0805">Transcription regulation</keyword>
<dbReference type="PANTHER" id="PTHR46880">
    <property type="entry name" value="RAS-ASSOCIATING DOMAIN-CONTAINING PROTEIN"/>
    <property type="match status" value="1"/>
</dbReference>
<dbReference type="CDD" id="cd19195">
    <property type="entry name" value="PR-SET_PRDM11"/>
    <property type="match status" value="1"/>
</dbReference>
<evidence type="ECO:0000256" key="12">
    <source>
        <dbReference type="ARBA" id="ARBA00023242"/>
    </source>
</evidence>
<dbReference type="PROSITE" id="PS50280">
    <property type="entry name" value="SET"/>
    <property type="match status" value="1"/>
</dbReference>